<proteinExistence type="predicted"/>
<evidence type="ECO:0000313" key="1">
    <source>
        <dbReference type="EMBL" id="QTA89612.1"/>
    </source>
</evidence>
<sequence>MICYYKYVAPTGLGGVCKPVATNMPSLQGLVDPPLNPL</sequence>
<name>A0A975BQH3_9BACT</name>
<dbReference type="Proteomes" id="UP000663722">
    <property type="component" value="Chromosome"/>
</dbReference>
<evidence type="ECO:0000313" key="2">
    <source>
        <dbReference type="Proteomes" id="UP000663722"/>
    </source>
</evidence>
<protein>
    <submittedName>
        <fullName evidence="1">Uncharacterized protein</fullName>
    </submittedName>
</protein>
<reference evidence="1" key="1">
    <citation type="journal article" date="2021" name="Microb. Physiol.">
        <title>Proteogenomic Insights into the Physiology of Marine, Sulfate-Reducing, Filamentous Desulfonema limicola and Desulfonema magnum.</title>
        <authorList>
            <person name="Schnaars V."/>
            <person name="Wohlbrand L."/>
            <person name="Scheve S."/>
            <person name="Hinrichs C."/>
            <person name="Reinhardt R."/>
            <person name="Rabus R."/>
        </authorList>
    </citation>
    <scope>NUCLEOTIDE SEQUENCE</scope>
    <source>
        <strain evidence="1">4be13</strain>
    </source>
</reference>
<dbReference type="AlphaFoldDB" id="A0A975BQH3"/>
<dbReference type="KEGG" id="dmm:dnm_056680"/>
<organism evidence="1 2">
    <name type="scientific">Desulfonema magnum</name>
    <dbReference type="NCBI Taxonomy" id="45655"/>
    <lineage>
        <taxon>Bacteria</taxon>
        <taxon>Pseudomonadati</taxon>
        <taxon>Thermodesulfobacteriota</taxon>
        <taxon>Desulfobacteria</taxon>
        <taxon>Desulfobacterales</taxon>
        <taxon>Desulfococcaceae</taxon>
        <taxon>Desulfonema</taxon>
    </lineage>
</organism>
<keyword evidence="2" id="KW-1185">Reference proteome</keyword>
<dbReference type="EMBL" id="CP061800">
    <property type="protein sequence ID" value="QTA89612.1"/>
    <property type="molecule type" value="Genomic_DNA"/>
</dbReference>
<accession>A0A975BQH3</accession>
<gene>
    <name evidence="1" type="ORF">dnm_056680</name>
</gene>